<dbReference type="SUPFAM" id="SSF89155">
    <property type="entry name" value="TorD-like"/>
    <property type="match status" value="1"/>
</dbReference>
<protein>
    <submittedName>
        <fullName evidence="2">Cytoplasmic chaperone TorD</fullName>
    </submittedName>
</protein>
<dbReference type="EMBL" id="EF100190">
    <property type="protein sequence ID" value="ABL60969.1"/>
    <property type="molecule type" value="Genomic_DNA"/>
</dbReference>
<dbReference type="InterPro" id="IPR020945">
    <property type="entry name" value="DMSO/NO3_reduct_chaperone"/>
</dbReference>
<dbReference type="PANTHER" id="PTHR34227">
    <property type="entry name" value="CHAPERONE PROTEIN YCDY"/>
    <property type="match status" value="1"/>
</dbReference>
<sequence>MTNNAVKSERQVVVSEEDDLRAQLYEFLATLLRVEPTDAVVKQVVNLSGDDTPIGQASSTLAHLAQKMDGTSVRNEYVDLFIGVGRGELLPYCSYYLTGFLNEKPLAKLRQDMAAIGIARADGVKEPEDHIASLCDMMAGLIRGQFSRSFTLAEQASFFKKHLAPWASLFFNDLESAKNAVFYAPVGSIGKVFMDIESKSFDMELSG</sequence>
<dbReference type="Pfam" id="PF02613">
    <property type="entry name" value="Nitrate_red_del"/>
    <property type="match status" value="1"/>
</dbReference>
<keyword evidence="1" id="KW-0143">Chaperone</keyword>
<dbReference type="PANTHER" id="PTHR34227:SF1">
    <property type="entry name" value="DIMETHYL SULFOXIDE REDUCTASE CHAPERONE-RELATED"/>
    <property type="match status" value="1"/>
</dbReference>
<gene>
    <name evidence="2" type="ORF">ALOHA_HF1019P19.32</name>
</gene>
<dbReference type="InterPro" id="IPR036411">
    <property type="entry name" value="TorD-like_sf"/>
</dbReference>
<organism evidence="2">
    <name type="scientific">uncultured marine bacterium HF10_19P19</name>
    <dbReference type="NCBI Taxonomy" id="413067"/>
    <lineage>
        <taxon>Bacteria</taxon>
        <taxon>environmental samples</taxon>
    </lineage>
</organism>
<name>A4GIF9_9BACT</name>
<evidence type="ECO:0000256" key="1">
    <source>
        <dbReference type="ARBA" id="ARBA00023186"/>
    </source>
</evidence>
<evidence type="ECO:0000313" key="2">
    <source>
        <dbReference type="EMBL" id="ABL60969.1"/>
    </source>
</evidence>
<dbReference type="AlphaFoldDB" id="A4GIF9"/>
<dbReference type="InterPro" id="IPR050289">
    <property type="entry name" value="TorD/DmsD_chaperones"/>
</dbReference>
<dbReference type="Gene3D" id="1.10.3480.10">
    <property type="entry name" value="TorD-like"/>
    <property type="match status" value="1"/>
</dbReference>
<proteinExistence type="predicted"/>
<reference evidence="2" key="2">
    <citation type="journal article" date="2007" name="Proc. Natl. Acad. Sci. U.S.A.">
        <title>Proteorhodopsin photosystem gene expression enables photophosphorylation in a heterologous host.</title>
        <authorList>
            <person name="Martinez A."/>
            <person name="Bradley A.S."/>
            <person name="Waldbauer J.R."/>
            <person name="Summons R.E."/>
            <person name="Delong E.F."/>
        </authorList>
    </citation>
    <scope>NUCLEOTIDE SEQUENCE</scope>
</reference>
<accession>A4GIF9</accession>
<reference evidence="2" key="1">
    <citation type="journal article" date="2007" name="Environ. Microbiol.">
        <title>Proteorhodopsin photosystem gene clusters exhibit co-evolutionary trends and shared ancestry among diverse marine microbial phyla.</title>
        <authorList>
            <person name="McCarren J."/>
            <person name="Delong E.F."/>
        </authorList>
    </citation>
    <scope>NUCLEOTIDE SEQUENCE</scope>
</reference>